<comment type="caution">
    <text evidence="1">The sequence shown here is derived from an EMBL/GenBank/DDBJ whole genome shotgun (WGS) entry which is preliminary data.</text>
</comment>
<gene>
    <name evidence="1" type="ORF">NM208_g9867</name>
</gene>
<evidence type="ECO:0000313" key="2">
    <source>
        <dbReference type="Proteomes" id="UP001148629"/>
    </source>
</evidence>
<evidence type="ECO:0000313" key="1">
    <source>
        <dbReference type="EMBL" id="KAJ3529205.1"/>
    </source>
</evidence>
<keyword evidence="2" id="KW-1185">Reference proteome</keyword>
<organism evidence="1 2">
    <name type="scientific">Fusarium decemcellulare</name>
    <dbReference type="NCBI Taxonomy" id="57161"/>
    <lineage>
        <taxon>Eukaryota</taxon>
        <taxon>Fungi</taxon>
        <taxon>Dikarya</taxon>
        <taxon>Ascomycota</taxon>
        <taxon>Pezizomycotina</taxon>
        <taxon>Sordariomycetes</taxon>
        <taxon>Hypocreomycetidae</taxon>
        <taxon>Hypocreales</taxon>
        <taxon>Nectriaceae</taxon>
        <taxon>Fusarium</taxon>
        <taxon>Fusarium decemcellulare species complex</taxon>
    </lineage>
</organism>
<accession>A0ACC1S018</accession>
<reference evidence="1" key="1">
    <citation type="submission" date="2022-08" db="EMBL/GenBank/DDBJ databases">
        <title>Genome Sequence of Fusarium decemcellulare.</title>
        <authorList>
            <person name="Buettner E."/>
        </authorList>
    </citation>
    <scope>NUCLEOTIDE SEQUENCE</scope>
    <source>
        <strain evidence="1">Babe19</strain>
    </source>
</reference>
<dbReference type="EMBL" id="JANRMS010001315">
    <property type="protein sequence ID" value="KAJ3529205.1"/>
    <property type="molecule type" value="Genomic_DNA"/>
</dbReference>
<dbReference type="Proteomes" id="UP001148629">
    <property type="component" value="Unassembled WGS sequence"/>
</dbReference>
<name>A0ACC1S018_9HYPO</name>
<protein>
    <submittedName>
        <fullName evidence="1">Uncharacterized protein</fullName>
    </submittedName>
</protein>
<sequence>MPLIGGGENKHGLWPEGVAWETQRRGELEPDVGGANLSVTMRRGAKNLPRPCRSGSPPSAAESSPPPQVQVAQRCSSSGLRATQAVVAMAATQPAAALGTQLAAHSGMILGCRVYNACYYGPIKLPHHDVSFVRFRVAHESPVEMERSLWQPNPTLVLLPDRNGLDIVLTSLAQLAGTWVSCSRSPTHHGSASLRRCLCHVLHLDLPERQLRPSRH</sequence>
<proteinExistence type="predicted"/>